<name>A0A8G2C429_DESNO</name>
<comment type="caution">
    <text evidence="1">The sequence shown here is derived from an EMBL/GenBank/DDBJ whole genome shotgun (WGS) entry which is preliminary data.</text>
</comment>
<dbReference type="EMBL" id="FOTO01000008">
    <property type="protein sequence ID" value="SFL89126.1"/>
    <property type="molecule type" value="Genomic_DNA"/>
</dbReference>
<gene>
    <name evidence="1" type="ORF">SAMN05421830_108140</name>
</gene>
<evidence type="ECO:0000313" key="1">
    <source>
        <dbReference type="EMBL" id="SFL89126.1"/>
    </source>
</evidence>
<evidence type="ECO:0000313" key="2">
    <source>
        <dbReference type="Proteomes" id="UP000199581"/>
    </source>
</evidence>
<dbReference type="AlphaFoldDB" id="A0A8G2C429"/>
<sequence length="63" mass="6939">MRRLLKRLEIIKAATFLEDEETIALNVSKMCGTAEETEGLKAILADLDSLNYPGAFISILNSP</sequence>
<dbReference type="RefSeq" id="WP_092192929.1">
    <property type="nucleotide sequence ID" value="NZ_FOTO01000008.1"/>
</dbReference>
<dbReference type="Proteomes" id="UP000199581">
    <property type="component" value="Unassembled WGS sequence"/>
</dbReference>
<accession>A0A8G2C429</accession>
<proteinExistence type="predicted"/>
<protein>
    <submittedName>
        <fullName evidence="1">Uncharacterized protein</fullName>
    </submittedName>
</protein>
<reference evidence="1 2" key="1">
    <citation type="submission" date="2016-10" db="EMBL/GenBank/DDBJ databases">
        <authorList>
            <person name="Varghese N."/>
            <person name="Submissions S."/>
        </authorList>
    </citation>
    <scope>NUCLEOTIDE SEQUENCE [LARGE SCALE GENOMIC DNA]</scope>
    <source>
        <strain evidence="1 2">DSM 1741</strain>
    </source>
</reference>
<keyword evidence="2" id="KW-1185">Reference proteome</keyword>
<organism evidence="1 2">
    <name type="scientific">Desulfomicrobium norvegicum (strain DSM 1741 / NCIMB 8310)</name>
    <name type="common">Desulfovibrio baculatus (strain Norway 4)</name>
    <name type="synonym">Desulfovibrio desulfuricans (strain Norway 4)</name>
    <dbReference type="NCBI Taxonomy" id="52561"/>
    <lineage>
        <taxon>Bacteria</taxon>
        <taxon>Pseudomonadati</taxon>
        <taxon>Thermodesulfobacteriota</taxon>
        <taxon>Desulfovibrionia</taxon>
        <taxon>Desulfovibrionales</taxon>
        <taxon>Desulfomicrobiaceae</taxon>
        <taxon>Desulfomicrobium</taxon>
    </lineage>
</organism>